<dbReference type="GO" id="GO:0005634">
    <property type="term" value="C:nucleus"/>
    <property type="evidence" value="ECO:0007669"/>
    <property type="project" value="UniProtKB-SubCell"/>
</dbReference>
<accession>V7D0Z8</accession>
<evidence type="ECO:0008006" key="13">
    <source>
        <dbReference type="Google" id="ProtNLM"/>
    </source>
</evidence>
<dbReference type="STRING" id="3885.V7D0Z8"/>
<name>V7D0Z8_PHAVU</name>
<organism evidence="11 12">
    <name type="scientific">Phaseolus vulgaris</name>
    <name type="common">Kidney bean</name>
    <name type="synonym">French bean</name>
    <dbReference type="NCBI Taxonomy" id="3885"/>
    <lineage>
        <taxon>Eukaryota</taxon>
        <taxon>Viridiplantae</taxon>
        <taxon>Streptophyta</taxon>
        <taxon>Embryophyta</taxon>
        <taxon>Tracheophyta</taxon>
        <taxon>Spermatophyta</taxon>
        <taxon>Magnoliopsida</taxon>
        <taxon>eudicotyledons</taxon>
        <taxon>Gunneridae</taxon>
        <taxon>Pentapetalae</taxon>
        <taxon>rosids</taxon>
        <taxon>fabids</taxon>
        <taxon>Fabales</taxon>
        <taxon>Fabaceae</taxon>
        <taxon>Papilionoideae</taxon>
        <taxon>50 kb inversion clade</taxon>
        <taxon>NPAAA clade</taxon>
        <taxon>indigoferoid/millettioid clade</taxon>
        <taxon>Phaseoleae</taxon>
        <taxon>Phaseolus</taxon>
    </lineage>
</organism>
<dbReference type="GO" id="GO:0003700">
    <property type="term" value="F:DNA-binding transcription factor activity"/>
    <property type="evidence" value="ECO:0007669"/>
    <property type="project" value="TreeGrafter"/>
</dbReference>
<evidence type="ECO:0000259" key="10">
    <source>
        <dbReference type="Pfam" id="PF20452"/>
    </source>
</evidence>
<keyword evidence="5" id="KW-0010">Activator</keyword>
<keyword evidence="6" id="KW-0804">Transcription</keyword>
<proteinExistence type="inferred from homology"/>
<feature type="domain" description="Calmodulin binding protein C-terminal" evidence="10">
    <location>
        <begin position="304"/>
        <end position="365"/>
    </location>
</feature>
<evidence type="ECO:0000256" key="5">
    <source>
        <dbReference type="ARBA" id="ARBA00023159"/>
    </source>
</evidence>
<protein>
    <recommendedName>
        <fullName evidence="13">Calmodulin-binding protein</fullName>
    </recommendedName>
</protein>
<dbReference type="OrthoDB" id="748178at2759"/>
<dbReference type="PANTHER" id="PTHR31713">
    <property type="entry name" value="OS02G0177800 PROTEIN"/>
    <property type="match status" value="1"/>
</dbReference>
<dbReference type="InterPro" id="IPR046831">
    <property type="entry name" value="Calmodulin_bind_N"/>
</dbReference>
<comment type="similarity">
    <text evidence="2">Belongs to the plant ACBP60 protein family.</text>
</comment>
<evidence type="ECO:0000256" key="6">
    <source>
        <dbReference type="ARBA" id="ARBA00023163"/>
    </source>
</evidence>
<reference evidence="12" key="1">
    <citation type="journal article" date="2014" name="Nat. Genet.">
        <title>A reference genome for common bean and genome-wide analysis of dual domestications.</title>
        <authorList>
            <person name="Schmutz J."/>
            <person name="McClean P.E."/>
            <person name="Mamidi S."/>
            <person name="Wu G.A."/>
            <person name="Cannon S.B."/>
            <person name="Grimwood J."/>
            <person name="Jenkins J."/>
            <person name="Shu S."/>
            <person name="Song Q."/>
            <person name="Chavarro C."/>
            <person name="Torres-Torres M."/>
            <person name="Geffroy V."/>
            <person name="Moghaddam S.M."/>
            <person name="Gao D."/>
            <person name="Abernathy B."/>
            <person name="Barry K."/>
            <person name="Blair M."/>
            <person name="Brick M.A."/>
            <person name="Chovatia M."/>
            <person name="Gepts P."/>
            <person name="Goodstein D.M."/>
            <person name="Gonzales M."/>
            <person name="Hellsten U."/>
            <person name="Hyten D.L."/>
            <person name="Jia G."/>
            <person name="Kelly J.D."/>
            <person name="Kudrna D."/>
            <person name="Lee R."/>
            <person name="Richard M.M."/>
            <person name="Miklas P.N."/>
            <person name="Osorno J.M."/>
            <person name="Rodrigues J."/>
            <person name="Thareau V."/>
            <person name="Urrea C.A."/>
            <person name="Wang M."/>
            <person name="Yu Y."/>
            <person name="Zhang M."/>
            <person name="Wing R.A."/>
            <person name="Cregan P.B."/>
            <person name="Rokhsar D.S."/>
            <person name="Jackson S.A."/>
        </authorList>
    </citation>
    <scope>NUCLEOTIDE SEQUENCE [LARGE SCALE GENOMIC DNA]</scope>
    <source>
        <strain evidence="12">cv. G19833</strain>
    </source>
</reference>
<evidence type="ECO:0000259" key="9">
    <source>
        <dbReference type="Pfam" id="PF20451"/>
    </source>
</evidence>
<evidence type="ECO:0000256" key="3">
    <source>
        <dbReference type="ARBA" id="ARBA00023015"/>
    </source>
</evidence>
<evidence type="ECO:0000259" key="8">
    <source>
        <dbReference type="Pfam" id="PF07887"/>
    </source>
</evidence>
<feature type="domain" description="Calmodulin binding protein-like N-terminal" evidence="8">
    <location>
        <begin position="76"/>
        <end position="222"/>
    </location>
</feature>
<dbReference type="Gramene" id="ESW35328">
    <property type="protein sequence ID" value="ESW35328"/>
    <property type="gene ID" value="PHAVU_001G226100g"/>
</dbReference>
<dbReference type="InterPro" id="IPR012416">
    <property type="entry name" value="CBP60"/>
</dbReference>
<keyword evidence="12" id="KW-1185">Reference proteome</keyword>
<dbReference type="PANTHER" id="PTHR31713:SF43">
    <property type="entry name" value="CALMODULIN-BINDING PROTEIN 60 G"/>
    <property type="match status" value="1"/>
</dbReference>
<dbReference type="AlphaFoldDB" id="V7D0Z8"/>
<dbReference type="Pfam" id="PF20451">
    <property type="entry name" value="Calmod_bind_M"/>
    <property type="match status" value="1"/>
</dbReference>
<dbReference type="Pfam" id="PF07887">
    <property type="entry name" value="Calmodulin_bind"/>
    <property type="match status" value="1"/>
</dbReference>
<evidence type="ECO:0000256" key="1">
    <source>
        <dbReference type="ARBA" id="ARBA00004123"/>
    </source>
</evidence>
<evidence type="ECO:0000256" key="2">
    <source>
        <dbReference type="ARBA" id="ARBA00007214"/>
    </source>
</evidence>
<gene>
    <name evidence="11" type="ORF">PHAVU_001G226100g</name>
</gene>
<evidence type="ECO:0000313" key="12">
    <source>
        <dbReference type="Proteomes" id="UP000000226"/>
    </source>
</evidence>
<keyword evidence="7" id="KW-0539">Nucleus</keyword>
<comment type="subcellular location">
    <subcellularLocation>
        <location evidence="1">Nucleus</location>
    </subcellularLocation>
</comment>
<dbReference type="eggNOG" id="ENOG502QWE3">
    <property type="taxonomic scope" value="Eukaryota"/>
</dbReference>
<feature type="domain" description="Calmodulin binding protein central" evidence="9">
    <location>
        <begin position="235"/>
        <end position="296"/>
    </location>
</feature>
<dbReference type="Pfam" id="PF20452">
    <property type="entry name" value="Calmod_bind_C"/>
    <property type="match status" value="1"/>
</dbReference>
<evidence type="ECO:0000256" key="7">
    <source>
        <dbReference type="ARBA" id="ARBA00023242"/>
    </source>
</evidence>
<dbReference type="OMA" id="MRIRICV"/>
<dbReference type="Proteomes" id="UP000000226">
    <property type="component" value="Chromosome 1"/>
</dbReference>
<dbReference type="InterPro" id="IPR046830">
    <property type="entry name" value="Calmod_bind_M"/>
</dbReference>
<dbReference type="GO" id="GO:0043565">
    <property type="term" value="F:sequence-specific DNA binding"/>
    <property type="evidence" value="ECO:0007669"/>
    <property type="project" value="TreeGrafter"/>
</dbReference>
<dbReference type="GO" id="GO:0080142">
    <property type="term" value="P:regulation of salicylic acid biosynthetic process"/>
    <property type="evidence" value="ECO:0007669"/>
    <property type="project" value="TreeGrafter"/>
</dbReference>
<evidence type="ECO:0000256" key="4">
    <source>
        <dbReference type="ARBA" id="ARBA00023125"/>
    </source>
</evidence>
<keyword evidence="3" id="KW-0805">Transcription regulation</keyword>
<evidence type="ECO:0000313" key="11">
    <source>
        <dbReference type="EMBL" id="ESW35328.1"/>
    </source>
</evidence>
<dbReference type="EMBL" id="CM002288">
    <property type="protein sequence ID" value="ESW35328.1"/>
    <property type="molecule type" value="Genomic_DNA"/>
</dbReference>
<keyword evidence="4" id="KW-0238">DNA-binding</keyword>
<dbReference type="InterPro" id="IPR046829">
    <property type="entry name" value="Calmod_bind_C"/>
</dbReference>
<sequence>MTSKRTYAEEDLQNSDDTNLQTFAKRGRREATLTVTAPELRKLFEEYIPPILQRHWPPCCRCCHNHQGGSSGSKDLQLCFVNGLPQVIFTMGYLTAEGGGSLEIELRYSASQQRVDKEELSTLKAQIYLLDGDFENEDWTAEEFDRKIVKPREGKGPLLKGKTDTKIEKGVGFINNRMVTVTDNSASTRTRTFRLGVRIVGSNSSGARIREAISEPFRVKDKRGKSTIKHEVPSLNDDVWRLKHIGRTGELRKQLSQKGIKTVKDLLRLNTMGSLREKFGKTNNTWDKIIEHAKDCELDDYERYSYRCRAGEQDTSVSLVFNCIYELEEVIFNEQHRSLQSLNREEKRFVENIKLEAYSNPQKMELIETPTRDIVTMLTDTQVTSSSAPYQGLQLPGQSETWTGIFPSFVDDPLWILADQWEQPNLLSFGGGDDGASYSQYNHSFLLNTAGYMSTKTVWKKVRNAFKCVFRLHMAKMRSELN</sequence>
<dbReference type="GO" id="GO:0005516">
    <property type="term" value="F:calmodulin binding"/>
    <property type="evidence" value="ECO:0007669"/>
    <property type="project" value="InterPro"/>
</dbReference>